<keyword evidence="2" id="KW-1185">Reference proteome</keyword>
<reference evidence="1" key="5">
    <citation type="journal article" date="2021" name="G3 (Bethesda)">
        <title>Aegilops tauschii genome assembly Aet v5.0 features greater sequence contiguity and improved annotation.</title>
        <authorList>
            <person name="Wang L."/>
            <person name="Zhu T."/>
            <person name="Rodriguez J.C."/>
            <person name="Deal K.R."/>
            <person name="Dubcovsky J."/>
            <person name="McGuire P.E."/>
            <person name="Lux T."/>
            <person name="Spannagl M."/>
            <person name="Mayer K.F.X."/>
            <person name="Baldrich P."/>
            <person name="Meyers B.C."/>
            <person name="Huo N."/>
            <person name="Gu Y.Q."/>
            <person name="Zhou H."/>
            <person name="Devos K.M."/>
            <person name="Bennetzen J.L."/>
            <person name="Unver T."/>
            <person name="Budak H."/>
            <person name="Gulick P.J."/>
            <person name="Galiba G."/>
            <person name="Kalapos B."/>
            <person name="Nelson D.R."/>
            <person name="Li P."/>
            <person name="You F.M."/>
            <person name="Luo M.C."/>
            <person name="Dvorak J."/>
        </authorList>
    </citation>
    <scope>NUCLEOTIDE SEQUENCE [LARGE SCALE GENOMIC DNA]</scope>
    <source>
        <strain evidence="1">cv. AL8/78</strain>
    </source>
</reference>
<evidence type="ECO:0000313" key="1">
    <source>
        <dbReference type="EnsemblPlants" id="AET7Gv21159900.6"/>
    </source>
</evidence>
<dbReference type="Proteomes" id="UP000015105">
    <property type="component" value="Chromosome 7D"/>
</dbReference>
<protein>
    <recommendedName>
        <fullName evidence="3">Reverse transcriptase domain-containing protein</fullName>
    </recommendedName>
</protein>
<reference evidence="2" key="1">
    <citation type="journal article" date="2014" name="Science">
        <title>Ancient hybridizations among the ancestral genomes of bread wheat.</title>
        <authorList>
            <consortium name="International Wheat Genome Sequencing Consortium,"/>
            <person name="Marcussen T."/>
            <person name="Sandve S.R."/>
            <person name="Heier L."/>
            <person name="Spannagl M."/>
            <person name="Pfeifer M."/>
            <person name="Jakobsen K.S."/>
            <person name="Wulff B.B."/>
            <person name="Steuernagel B."/>
            <person name="Mayer K.F."/>
            <person name="Olsen O.A."/>
        </authorList>
    </citation>
    <scope>NUCLEOTIDE SEQUENCE [LARGE SCALE GENOMIC DNA]</scope>
    <source>
        <strain evidence="2">cv. AL8/78</strain>
    </source>
</reference>
<reference evidence="1" key="4">
    <citation type="submission" date="2019-03" db="UniProtKB">
        <authorList>
            <consortium name="EnsemblPlants"/>
        </authorList>
    </citation>
    <scope>IDENTIFICATION</scope>
</reference>
<organism evidence="1 2">
    <name type="scientific">Aegilops tauschii subsp. strangulata</name>
    <name type="common">Goatgrass</name>
    <dbReference type="NCBI Taxonomy" id="200361"/>
    <lineage>
        <taxon>Eukaryota</taxon>
        <taxon>Viridiplantae</taxon>
        <taxon>Streptophyta</taxon>
        <taxon>Embryophyta</taxon>
        <taxon>Tracheophyta</taxon>
        <taxon>Spermatophyta</taxon>
        <taxon>Magnoliopsida</taxon>
        <taxon>Liliopsida</taxon>
        <taxon>Poales</taxon>
        <taxon>Poaceae</taxon>
        <taxon>BOP clade</taxon>
        <taxon>Pooideae</taxon>
        <taxon>Triticodae</taxon>
        <taxon>Triticeae</taxon>
        <taxon>Triticinae</taxon>
        <taxon>Aegilops</taxon>
    </lineage>
</organism>
<reference evidence="1" key="3">
    <citation type="journal article" date="2017" name="Nature">
        <title>Genome sequence of the progenitor of the wheat D genome Aegilops tauschii.</title>
        <authorList>
            <person name="Luo M.C."/>
            <person name="Gu Y.Q."/>
            <person name="Puiu D."/>
            <person name="Wang H."/>
            <person name="Twardziok S.O."/>
            <person name="Deal K.R."/>
            <person name="Huo N."/>
            <person name="Zhu T."/>
            <person name="Wang L."/>
            <person name="Wang Y."/>
            <person name="McGuire P.E."/>
            <person name="Liu S."/>
            <person name="Long H."/>
            <person name="Ramasamy R.K."/>
            <person name="Rodriguez J.C."/>
            <person name="Van S.L."/>
            <person name="Yuan L."/>
            <person name="Wang Z."/>
            <person name="Xia Z."/>
            <person name="Xiao L."/>
            <person name="Anderson O.D."/>
            <person name="Ouyang S."/>
            <person name="Liang Y."/>
            <person name="Zimin A.V."/>
            <person name="Pertea G."/>
            <person name="Qi P."/>
            <person name="Bennetzen J.L."/>
            <person name="Dai X."/>
            <person name="Dawson M.W."/>
            <person name="Muller H.G."/>
            <person name="Kugler K."/>
            <person name="Rivarola-Duarte L."/>
            <person name="Spannagl M."/>
            <person name="Mayer K.F.X."/>
            <person name="Lu F.H."/>
            <person name="Bevan M.W."/>
            <person name="Leroy P."/>
            <person name="Li P."/>
            <person name="You F.M."/>
            <person name="Sun Q."/>
            <person name="Liu Z."/>
            <person name="Lyons E."/>
            <person name="Wicker T."/>
            <person name="Salzberg S.L."/>
            <person name="Devos K.M."/>
            <person name="Dvorak J."/>
        </authorList>
    </citation>
    <scope>NUCLEOTIDE SEQUENCE [LARGE SCALE GENOMIC DNA]</scope>
    <source>
        <strain evidence="1">cv. AL8/78</strain>
    </source>
</reference>
<accession>A0A453SZ71</accession>
<reference evidence="2" key="2">
    <citation type="journal article" date="2017" name="Nat. Plants">
        <title>The Aegilops tauschii genome reveals multiple impacts of transposons.</title>
        <authorList>
            <person name="Zhao G."/>
            <person name="Zou C."/>
            <person name="Li K."/>
            <person name="Wang K."/>
            <person name="Li T."/>
            <person name="Gao L."/>
            <person name="Zhang X."/>
            <person name="Wang H."/>
            <person name="Yang Z."/>
            <person name="Liu X."/>
            <person name="Jiang W."/>
            <person name="Mao L."/>
            <person name="Kong X."/>
            <person name="Jiao Y."/>
            <person name="Jia J."/>
        </authorList>
    </citation>
    <scope>NUCLEOTIDE SEQUENCE [LARGE SCALE GENOMIC DNA]</scope>
    <source>
        <strain evidence="2">cv. AL8/78</strain>
    </source>
</reference>
<dbReference type="EnsemblPlants" id="AET7Gv21159900.6">
    <property type="protein sequence ID" value="AET7Gv21159900.6"/>
    <property type="gene ID" value="AET7Gv21159900"/>
</dbReference>
<proteinExistence type="predicted"/>
<dbReference type="PANTHER" id="PTHR33116:SF78">
    <property type="entry name" value="OS12G0587133 PROTEIN"/>
    <property type="match status" value="1"/>
</dbReference>
<sequence>ADDVILFCHPTVGDITAVKSILLLFGRASSLLVNYAKSSATLIRCAADDVAPAVNLLGCPLAEFPITYLGLPTWKAHLMNKASRLAFVKAILSAIPIHQLLALVPPKKTIRALEKIQRGFLWAGRAEANGGHCHVNWQRVARPLPLGGLGVRDLGRTSLALRTRWLWFSRTDSTRAWAGLDLQFTAEERAFFFASTTMQLGNGTEALFWGDRWIGGRSVCEIKVFESPTNRQVVGVRLACAGDLA</sequence>
<name>A0A453SZ71_AEGTS</name>
<dbReference type="AlphaFoldDB" id="A0A453SZ71"/>
<dbReference type="Gramene" id="AET7Gv21159900.6">
    <property type="protein sequence ID" value="AET7Gv21159900.6"/>
    <property type="gene ID" value="AET7Gv21159900"/>
</dbReference>
<evidence type="ECO:0008006" key="3">
    <source>
        <dbReference type="Google" id="ProtNLM"/>
    </source>
</evidence>
<dbReference type="PANTHER" id="PTHR33116">
    <property type="entry name" value="REVERSE TRANSCRIPTASE ZINC-BINDING DOMAIN-CONTAINING PROTEIN-RELATED-RELATED"/>
    <property type="match status" value="1"/>
</dbReference>
<evidence type="ECO:0000313" key="2">
    <source>
        <dbReference type="Proteomes" id="UP000015105"/>
    </source>
</evidence>